<protein>
    <submittedName>
        <fullName evidence="2">Ribonuclease H-like domain-containing protein</fullName>
    </submittedName>
</protein>
<evidence type="ECO:0000313" key="2">
    <source>
        <dbReference type="EMBL" id="GJT31371.1"/>
    </source>
</evidence>
<reference evidence="2" key="1">
    <citation type="journal article" date="2022" name="Int. J. Mol. Sci.">
        <title>Draft Genome of Tanacetum Coccineum: Genomic Comparison of Closely Related Tanacetum-Family Plants.</title>
        <authorList>
            <person name="Yamashiro T."/>
            <person name="Shiraishi A."/>
            <person name="Nakayama K."/>
            <person name="Satake H."/>
        </authorList>
    </citation>
    <scope>NUCLEOTIDE SEQUENCE</scope>
</reference>
<keyword evidence="3" id="KW-1185">Reference proteome</keyword>
<organism evidence="2 3">
    <name type="scientific">Tanacetum coccineum</name>
    <dbReference type="NCBI Taxonomy" id="301880"/>
    <lineage>
        <taxon>Eukaryota</taxon>
        <taxon>Viridiplantae</taxon>
        <taxon>Streptophyta</taxon>
        <taxon>Embryophyta</taxon>
        <taxon>Tracheophyta</taxon>
        <taxon>Spermatophyta</taxon>
        <taxon>Magnoliopsida</taxon>
        <taxon>eudicotyledons</taxon>
        <taxon>Gunneridae</taxon>
        <taxon>Pentapetalae</taxon>
        <taxon>asterids</taxon>
        <taxon>campanulids</taxon>
        <taxon>Asterales</taxon>
        <taxon>Asteraceae</taxon>
        <taxon>Asteroideae</taxon>
        <taxon>Anthemideae</taxon>
        <taxon>Anthemidinae</taxon>
        <taxon>Tanacetum</taxon>
    </lineage>
</organism>
<sequence>MPEEELYAVQASTVWVLVDLPTGAKVIGTKWVYRNKKDERGVVVRNKARLVAQGHRQEEGIDYDEVFAPVARMKLSGVFGLLCSFLWGHSLSWMSRVLFCMALIVKNAECSRSFDLVNVKAAITPMEWDQVAFDEDEEFDGRCPLGGQYEVCSDHIHLSTILCQAVLADCKTVRTPPCDGINNLMQTIDYHLITFTEDVDCKIWLQSRVVSLEKEQSDTKQTLELQFLLLKEKGQKASQIQVEEEEKAERVQRRRKEPMTERTFKLKFKHQRHQMVLQELWQI</sequence>
<dbReference type="InterPro" id="IPR013103">
    <property type="entry name" value="RVT_2"/>
</dbReference>
<evidence type="ECO:0000313" key="3">
    <source>
        <dbReference type="Proteomes" id="UP001151760"/>
    </source>
</evidence>
<name>A0ABQ5CWB8_9ASTR</name>
<dbReference type="EMBL" id="BQNB010014699">
    <property type="protein sequence ID" value="GJT31371.1"/>
    <property type="molecule type" value="Genomic_DNA"/>
</dbReference>
<accession>A0ABQ5CWB8</accession>
<proteinExistence type="predicted"/>
<gene>
    <name evidence="2" type="ORF">Tco_0911646</name>
</gene>
<reference evidence="2" key="2">
    <citation type="submission" date="2022-01" db="EMBL/GenBank/DDBJ databases">
        <authorList>
            <person name="Yamashiro T."/>
            <person name="Shiraishi A."/>
            <person name="Satake H."/>
            <person name="Nakayama K."/>
        </authorList>
    </citation>
    <scope>NUCLEOTIDE SEQUENCE</scope>
</reference>
<dbReference type="Proteomes" id="UP001151760">
    <property type="component" value="Unassembled WGS sequence"/>
</dbReference>
<comment type="caution">
    <text evidence="2">The sequence shown here is derived from an EMBL/GenBank/DDBJ whole genome shotgun (WGS) entry which is preliminary data.</text>
</comment>
<feature type="domain" description="Reverse transcriptase Ty1/copia-type" evidence="1">
    <location>
        <begin position="13"/>
        <end position="74"/>
    </location>
</feature>
<evidence type="ECO:0000259" key="1">
    <source>
        <dbReference type="Pfam" id="PF07727"/>
    </source>
</evidence>
<dbReference type="Pfam" id="PF07727">
    <property type="entry name" value="RVT_2"/>
    <property type="match status" value="1"/>
</dbReference>